<gene>
    <name evidence="1" type="ORF">ABQM86_21450</name>
</gene>
<dbReference type="RefSeq" id="WP_280624976.1">
    <property type="nucleotide sequence ID" value="NZ_CP165735.1"/>
</dbReference>
<dbReference type="SUPFAM" id="SSF54427">
    <property type="entry name" value="NTF2-like"/>
    <property type="match status" value="2"/>
</dbReference>
<sequence>MTVHAENKALIEAFLGELAEADGATGQVLRRYCAKDSVWEVFHPFNTLHGVEEVERELWASLKRAFPDHEHRLGVLIGGEYEGRSWVSTLGYVMGSFEQPWLGIPPTQGLAYLRTGMNFLVEDGFIVKAYIMFDIVDLMRQAGYYPFRSMPGTAEQWPFPPVSAAGKVNEHDADLGAETLRIVREMHLGLGSGASLQDHAATVEHSPHWHKNMNWYGIAGIGSSRGQRGFDDYHGALFIQAFPDREGIVRDHSGPLEGPGHYIRIGDGRFAITGGWPSLYATHTGPGWLGMPPTGHRIEMRVADWYRTDEHSLIIDNWVMIDVLHILKQIGYDVLEDTKYLVDPMLPRWPRPPAPHTAAVGNTRV</sequence>
<name>A0AB39YNU5_9MICC</name>
<proteinExistence type="predicted"/>
<dbReference type="GO" id="GO:0030638">
    <property type="term" value="P:polyketide metabolic process"/>
    <property type="evidence" value="ECO:0007669"/>
    <property type="project" value="InterPro"/>
</dbReference>
<dbReference type="InterPro" id="IPR009959">
    <property type="entry name" value="Cyclase_SnoaL-like"/>
</dbReference>
<dbReference type="EMBL" id="CP165735">
    <property type="protein sequence ID" value="XDV71489.1"/>
    <property type="molecule type" value="Genomic_DNA"/>
</dbReference>
<evidence type="ECO:0000313" key="1">
    <source>
        <dbReference type="EMBL" id="XDV71489.1"/>
    </source>
</evidence>
<protein>
    <recommendedName>
        <fullName evidence="2">Polyketide cyclase</fullName>
    </recommendedName>
</protein>
<dbReference type="PANTHER" id="PTHR38436:SF1">
    <property type="entry name" value="ESTER CYCLASE"/>
    <property type="match status" value="1"/>
</dbReference>
<reference evidence="1" key="1">
    <citation type="submission" date="2024-07" db="EMBL/GenBank/DDBJ databases">
        <authorList>
            <person name="Li J."/>
            <person name="Wei H."/>
            <person name="Ma J."/>
        </authorList>
    </citation>
    <scope>NUCLEOTIDE SEQUENCE</scope>
    <source>
        <strain evidence="1">AMU7</strain>
    </source>
</reference>
<dbReference type="AlphaFoldDB" id="A0AB39YNU5"/>
<accession>A0AB39YNU5</accession>
<dbReference type="Gene3D" id="3.10.450.50">
    <property type="match status" value="2"/>
</dbReference>
<organism evidence="1">
    <name type="scientific">Paenarthrobacter sp. AMU7</name>
    <dbReference type="NCBI Taxonomy" id="3162492"/>
    <lineage>
        <taxon>Bacteria</taxon>
        <taxon>Bacillati</taxon>
        <taxon>Actinomycetota</taxon>
        <taxon>Actinomycetes</taxon>
        <taxon>Micrococcales</taxon>
        <taxon>Micrococcaceae</taxon>
        <taxon>Paenarthrobacter</taxon>
    </lineage>
</organism>
<dbReference type="PANTHER" id="PTHR38436">
    <property type="entry name" value="POLYKETIDE CYCLASE SNOAL-LIKE DOMAIN"/>
    <property type="match status" value="1"/>
</dbReference>
<dbReference type="InterPro" id="IPR032710">
    <property type="entry name" value="NTF2-like_dom_sf"/>
</dbReference>
<evidence type="ECO:0008006" key="2">
    <source>
        <dbReference type="Google" id="ProtNLM"/>
    </source>
</evidence>